<organism evidence="2 3">
    <name type="scientific">Bacillus cereus</name>
    <dbReference type="NCBI Taxonomy" id="1396"/>
    <lineage>
        <taxon>Bacteria</taxon>
        <taxon>Bacillati</taxon>
        <taxon>Bacillota</taxon>
        <taxon>Bacilli</taxon>
        <taxon>Bacillales</taxon>
        <taxon>Bacillaceae</taxon>
        <taxon>Bacillus</taxon>
        <taxon>Bacillus cereus group</taxon>
    </lineage>
</organism>
<name>A0A9X9F3I4_BACCE</name>
<gene>
    <name evidence="2" type="ORF">FC695_28660</name>
</gene>
<dbReference type="Proteomes" id="UP000308444">
    <property type="component" value="Unassembled WGS sequence"/>
</dbReference>
<feature type="non-terminal residue" evidence="2">
    <location>
        <position position="1"/>
    </location>
</feature>
<reference evidence="2 3" key="1">
    <citation type="journal article" date="2019" name="Environ. Microbiol.">
        <title>An active ?-lactamase is a part of an orchestrated cell wall stress resistance network of Bacillus subtilis and related rhizosphere species.</title>
        <authorList>
            <person name="Bucher T."/>
            <person name="Keren-Paz A."/>
            <person name="Hausser J."/>
            <person name="Olender T."/>
            <person name="Cytryn E."/>
            <person name="Kolodkin-Gal I."/>
        </authorList>
    </citation>
    <scope>NUCLEOTIDE SEQUENCE [LARGE SCALE GENOMIC DNA]</scope>
    <source>
        <strain evidence="2 3">I32</strain>
    </source>
</reference>
<dbReference type="CDD" id="cd06575">
    <property type="entry name" value="PASTA_Pbp2x-like_2"/>
    <property type="match status" value="1"/>
</dbReference>
<dbReference type="InterPro" id="IPR005543">
    <property type="entry name" value="PASTA_dom"/>
</dbReference>
<dbReference type="PROSITE" id="PS51178">
    <property type="entry name" value="PASTA"/>
    <property type="match status" value="1"/>
</dbReference>
<sequence>QGWALRDVMNLAKTLQLNLKPSGTGYVTEQSVAEGTLLQPGTELGVTLVPPLEPQQEAEKP</sequence>
<evidence type="ECO:0000313" key="3">
    <source>
        <dbReference type="Proteomes" id="UP000308444"/>
    </source>
</evidence>
<protein>
    <submittedName>
        <fullName evidence="2">PASTA domain-containing protein</fullName>
    </submittedName>
</protein>
<dbReference type="Pfam" id="PF03793">
    <property type="entry name" value="PASTA"/>
    <property type="match status" value="1"/>
</dbReference>
<feature type="domain" description="PASTA" evidence="1">
    <location>
        <begin position="1"/>
        <end position="50"/>
    </location>
</feature>
<dbReference type="EMBL" id="SZOH01002528">
    <property type="protein sequence ID" value="TKI94438.1"/>
    <property type="molecule type" value="Genomic_DNA"/>
</dbReference>
<comment type="caution">
    <text evidence="2">The sequence shown here is derived from an EMBL/GenBank/DDBJ whole genome shotgun (WGS) entry which is preliminary data.</text>
</comment>
<proteinExistence type="predicted"/>
<dbReference type="AlphaFoldDB" id="A0A9X9F3I4"/>
<evidence type="ECO:0000259" key="1">
    <source>
        <dbReference type="PROSITE" id="PS51178"/>
    </source>
</evidence>
<evidence type="ECO:0000313" key="2">
    <source>
        <dbReference type="EMBL" id="TKI94438.1"/>
    </source>
</evidence>
<accession>A0A9X9F3I4</accession>
<dbReference type="SUPFAM" id="SSF54184">
    <property type="entry name" value="Penicillin-binding protein 2x (pbp-2x), c-terminal domain"/>
    <property type="match status" value="1"/>
</dbReference>